<dbReference type="InterPro" id="IPR051784">
    <property type="entry name" value="Nod_factor_ABC_transporter"/>
</dbReference>
<sequence>MSLASLFKSGVFLDLYFVKNNRANLISFLLWPYLMLILMLGAGLLFGSAQSFRSNVGDVDPIVFFVSSTLIASASLSVMWDVGGAVLFHRWAGTLPYVLLAPYRTSIILVMAYIPRYILWSFIQLAEFIPPLIIRKGIYALIIDLPILSISLIVGMLPLLGFSAIFASILLITKEESNILSWLNPIILILSGAFYPSYLFPLWAKIISQALPTTHTFELARLSALMSAPGAREVILVIGILLGMSVLYNALSYAMLGKAEERALGSGSI</sequence>
<proteinExistence type="predicted"/>
<protein>
    <submittedName>
        <fullName evidence="2">ABC transporter permease</fullName>
    </submittedName>
</protein>
<feature type="transmembrane region" description="Helical" evidence="1">
    <location>
        <begin position="234"/>
        <end position="256"/>
    </location>
</feature>
<feature type="transmembrane region" description="Helical" evidence="1">
    <location>
        <begin position="25"/>
        <end position="47"/>
    </location>
</feature>
<feature type="transmembrane region" description="Helical" evidence="1">
    <location>
        <begin position="140"/>
        <end position="173"/>
    </location>
</feature>
<comment type="caution">
    <text evidence="2">The sequence shown here is derived from an EMBL/GenBank/DDBJ whole genome shotgun (WGS) entry which is preliminary data.</text>
</comment>
<keyword evidence="1" id="KW-0812">Transmembrane</keyword>
<dbReference type="PANTHER" id="PTHR43229">
    <property type="entry name" value="NODULATION PROTEIN J"/>
    <property type="match status" value="1"/>
</dbReference>
<dbReference type="AlphaFoldDB" id="A0A429FZR3"/>
<keyword evidence="1" id="KW-0472">Membrane</keyword>
<evidence type="ECO:0000313" key="3">
    <source>
        <dbReference type="Proteomes" id="UP000278149"/>
    </source>
</evidence>
<dbReference type="PANTHER" id="PTHR43229:SF2">
    <property type="entry name" value="NODULATION PROTEIN J"/>
    <property type="match status" value="1"/>
</dbReference>
<gene>
    <name evidence="2" type="ORF">D9Q81_09285</name>
</gene>
<name>A0A429FZR3_9CREN</name>
<dbReference type="Proteomes" id="UP000278149">
    <property type="component" value="Unassembled WGS sequence"/>
</dbReference>
<feature type="transmembrane region" description="Helical" evidence="1">
    <location>
        <begin position="100"/>
        <end position="119"/>
    </location>
</feature>
<evidence type="ECO:0000256" key="1">
    <source>
        <dbReference type="SAM" id="Phobius"/>
    </source>
</evidence>
<evidence type="ECO:0000313" key="2">
    <source>
        <dbReference type="EMBL" id="RSN67060.1"/>
    </source>
</evidence>
<organism evidence="2 3">
    <name type="scientific">Candidatus Korarchaeum cryptofilum</name>
    <dbReference type="NCBI Taxonomy" id="498846"/>
    <lineage>
        <taxon>Archaea</taxon>
        <taxon>Thermoproteota</taxon>
        <taxon>Candidatus Korarchaeia</taxon>
        <taxon>Candidatus Korarchaeales</taxon>
        <taxon>Candidatus Korarchaeaceae</taxon>
        <taxon>Candidatus Korarchaeum</taxon>
    </lineage>
</organism>
<feature type="transmembrane region" description="Helical" evidence="1">
    <location>
        <begin position="179"/>
        <end position="200"/>
    </location>
</feature>
<dbReference type="RefSeq" id="WP_125743015.1">
    <property type="nucleotide sequence ID" value="NZ_RCOR01000050.1"/>
</dbReference>
<feature type="transmembrane region" description="Helical" evidence="1">
    <location>
        <begin position="59"/>
        <end position="80"/>
    </location>
</feature>
<accession>A0A429FZR3</accession>
<dbReference type="EMBL" id="RCOR01000050">
    <property type="protein sequence ID" value="RSN67060.1"/>
    <property type="molecule type" value="Genomic_DNA"/>
</dbReference>
<keyword evidence="1" id="KW-1133">Transmembrane helix</keyword>
<reference evidence="2 3" key="1">
    <citation type="submission" date="2018-10" db="EMBL/GenBank/DDBJ databases">
        <title>Co-occurring genomic capacity for anaerobic methane metabolism and dissimilatory sulfite reduction discovered in the Korarchaeota.</title>
        <authorList>
            <person name="Mckay L.J."/>
            <person name="Dlakic M."/>
            <person name="Fields M.W."/>
            <person name="Delmont T.O."/>
            <person name="Eren A.M."/>
            <person name="Jay Z.J."/>
            <person name="Klingelsmith K.B."/>
            <person name="Rusch D.B."/>
            <person name="Inskeep W.P."/>
        </authorList>
    </citation>
    <scope>NUCLEOTIDE SEQUENCE [LARGE SCALE GENOMIC DNA]</scope>
    <source>
        <strain evidence="2 3">WS</strain>
    </source>
</reference>